<evidence type="ECO:0000313" key="13">
    <source>
        <dbReference type="Proteomes" id="UP000305848"/>
    </source>
</evidence>
<dbReference type="InterPro" id="IPR036640">
    <property type="entry name" value="ABC1_TM_sf"/>
</dbReference>
<keyword evidence="4 9" id="KW-0812">Transmembrane</keyword>
<feature type="transmembrane region" description="Helical" evidence="9">
    <location>
        <begin position="70"/>
        <end position="97"/>
    </location>
</feature>
<evidence type="ECO:0000256" key="1">
    <source>
        <dbReference type="ARBA" id="ARBA00004651"/>
    </source>
</evidence>
<feature type="transmembrane region" description="Helical" evidence="9">
    <location>
        <begin position="184"/>
        <end position="201"/>
    </location>
</feature>
<dbReference type="Gene3D" id="1.20.1560.10">
    <property type="entry name" value="ABC transporter type 1, transmembrane domain"/>
    <property type="match status" value="1"/>
</dbReference>
<feature type="transmembrane region" description="Helical" evidence="9">
    <location>
        <begin position="161"/>
        <end position="178"/>
    </location>
</feature>
<feature type="transmembrane region" description="Helical" evidence="9">
    <location>
        <begin position="24"/>
        <end position="50"/>
    </location>
</feature>
<dbReference type="PROSITE" id="PS50893">
    <property type="entry name" value="ABC_TRANSPORTER_2"/>
    <property type="match status" value="1"/>
</dbReference>
<dbReference type="OrthoDB" id="9760358at2"/>
<sequence>MKLSFKNNFLGYFSFYYRIIGNSFFAYLSLSVLVSILDGLGLAMFVPLLQLVSDGNATNSAAQSLGQFKYIVNFIQLLGFGLTVNSILAMVCILFLIKGLLKYIHLSFNAGIRYKLIKKVRFELLNNLQNLSFPAFVKLDAGKIQNTLTTEVTRLFQTMSYYFSAAQSSAMLITYIVLAFLANYQFAVLVTIGSLVSNIIYKRIYRTLKKTSAEISKKGSDFNGFLIQAVHYFKYLKATNTFSSYATKLRNVIVETESLNRHTGKLKALGLSIKEPVIVVIVSLVILIQVNFIGTNLSTIVLSLVLFYRALSFLVSVQTDYQSFIEQIGAMDSIAALSDEMAKLKENKGTEDFKVLTTGITFCDVAFNYGSKQALSQINLSVPVKQTIALIGESGSGKTTIANMIAGLIKPNSGKVMIDNVSLEDISMGVYRDKIGYISQEPVVFNDSIYNNVTFWAPSTRENLLRFEKALKMASLQQFVKSLPEKEHTKLGNNGILISGGQKQRISIARELFKEAEILIFDEATSALDSETERIIQENIQQLQGSFTMILIAHRLSTVKKADIIYLVENGRITASGSFEQMIESSTRFKKMVSLQMV</sequence>
<dbReference type="PROSITE" id="PS00211">
    <property type="entry name" value="ABC_TRANSPORTER_1"/>
    <property type="match status" value="1"/>
</dbReference>
<dbReference type="InterPro" id="IPR027417">
    <property type="entry name" value="P-loop_NTPase"/>
</dbReference>
<keyword evidence="3" id="KW-1003">Cell membrane</keyword>
<keyword evidence="13" id="KW-1185">Reference proteome</keyword>
<keyword evidence="7 9" id="KW-1133">Transmembrane helix</keyword>
<dbReference type="FunFam" id="3.40.50.300:FF:000299">
    <property type="entry name" value="ABC transporter ATP-binding protein/permease"/>
    <property type="match status" value="1"/>
</dbReference>
<feature type="domain" description="ABC transporter" evidence="10">
    <location>
        <begin position="360"/>
        <end position="595"/>
    </location>
</feature>
<dbReference type="InterPro" id="IPR039421">
    <property type="entry name" value="Type_1_exporter"/>
</dbReference>
<evidence type="ECO:0000256" key="2">
    <source>
        <dbReference type="ARBA" id="ARBA00022448"/>
    </source>
</evidence>
<evidence type="ECO:0000259" key="10">
    <source>
        <dbReference type="PROSITE" id="PS50893"/>
    </source>
</evidence>
<evidence type="ECO:0000313" key="12">
    <source>
        <dbReference type="EMBL" id="TKK65031.1"/>
    </source>
</evidence>
<comment type="subcellular location">
    <subcellularLocation>
        <location evidence="1">Cell membrane</location>
        <topology evidence="1">Multi-pass membrane protein</topology>
    </subcellularLocation>
</comment>
<dbReference type="GO" id="GO:0005886">
    <property type="term" value="C:plasma membrane"/>
    <property type="evidence" value="ECO:0007669"/>
    <property type="project" value="UniProtKB-SubCell"/>
</dbReference>
<dbReference type="GO" id="GO:0140359">
    <property type="term" value="F:ABC-type transporter activity"/>
    <property type="evidence" value="ECO:0007669"/>
    <property type="project" value="InterPro"/>
</dbReference>
<dbReference type="GO" id="GO:0005524">
    <property type="term" value="F:ATP binding"/>
    <property type="evidence" value="ECO:0007669"/>
    <property type="project" value="UniProtKB-KW"/>
</dbReference>
<keyword evidence="5" id="KW-0547">Nucleotide-binding</keyword>
<dbReference type="Proteomes" id="UP000305848">
    <property type="component" value="Unassembled WGS sequence"/>
</dbReference>
<dbReference type="AlphaFoldDB" id="A0A4U3KRZ4"/>
<dbReference type="GO" id="GO:0034040">
    <property type="term" value="F:ATPase-coupled lipid transmembrane transporter activity"/>
    <property type="evidence" value="ECO:0007669"/>
    <property type="project" value="TreeGrafter"/>
</dbReference>
<evidence type="ECO:0000259" key="11">
    <source>
        <dbReference type="PROSITE" id="PS50929"/>
    </source>
</evidence>
<dbReference type="InterPro" id="IPR003439">
    <property type="entry name" value="ABC_transporter-like_ATP-bd"/>
</dbReference>
<evidence type="ECO:0000256" key="6">
    <source>
        <dbReference type="ARBA" id="ARBA00022840"/>
    </source>
</evidence>
<comment type="caution">
    <text evidence="12">The sequence shown here is derived from an EMBL/GenBank/DDBJ whole genome shotgun (WGS) entry which is preliminary data.</text>
</comment>
<evidence type="ECO:0000256" key="7">
    <source>
        <dbReference type="ARBA" id="ARBA00022989"/>
    </source>
</evidence>
<gene>
    <name evidence="12" type="ORF">FC093_21240</name>
</gene>
<dbReference type="SUPFAM" id="SSF90123">
    <property type="entry name" value="ABC transporter transmembrane region"/>
    <property type="match status" value="1"/>
</dbReference>
<dbReference type="PANTHER" id="PTHR24221:SF654">
    <property type="entry name" value="ATP-BINDING CASSETTE SUB-FAMILY B MEMBER 6"/>
    <property type="match status" value="1"/>
</dbReference>
<dbReference type="SMART" id="SM00382">
    <property type="entry name" value="AAA"/>
    <property type="match status" value="1"/>
</dbReference>
<keyword evidence="8 9" id="KW-0472">Membrane</keyword>
<dbReference type="InterPro" id="IPR017871">
    <property type="entry name" value="ABC_transporter-like_CS"/>
</dbReference>
<dbReference type="Gene3D" id="3.40.50.300">
    <property type="entry name" value="P-loop containing nucleotide triphosphate hydrolases"/>
    <property type="match status" value="1"/>
</dbReference>
<evidence type="ECO:0000256" key="5">
    <source>
        <dbReference type="ARBA" id="ARBA00022741"/>
    </source>
</evidence>
<dbReference type="PANTHER" id="PTHR24221">
    <property type="entry name" value="ATP-BINDING CASSETTE SUB-FAMILY B"/>
    <property type="match status" value="1"/>
</dbReference>
<keyword evidence="6 12" id="KW-0067">ATP-binding</keyword>
<proteinExistence type="predicted"/>
<dbReference type="SUPFAM" id="SSF52540">
    <property type="entry name" value="P-loop containing nucleoside triphosphate hydrolases"/>
    <property type="match status" value="1"/>
</dbReference>
<dbReference type="InterPro" id="IPR003593">
    <property type="entry name" value="AAA+_ATPase"/>
</dbReference>
<protein>
    <submittedName>
        <fullName evidence="12">ABC transporter ATP-binding protein</fullName>
    </submittedName>
</protein>
<evidence type="ECO:0000256" key="4">
    <source>
        <dbReference type="ARBA" id="ARBA00022692"/>
    </source>
</evidence>
<feature type="transmembrane region" description="Helical" evidence="9">
    <location>
        <begin position="277"/>
        <end position="294"/>
    </location>
</feature>
<evidence type="ECO:0000256" key="3">
    <source>
        <dbReference type="ARBA" id="ARBA00022475"/>
    </source>
</evidence>
<keyword evidence="2" id="KW-0813">Transport</keyword>
<dbReference type="GO" id="GO:0016887">
    <property type="term" value="F:ATP hydrolysis activity"/>
    <property type="evidence" value="ECO:0007669"/>
    <property type="project" value="InterPro"/>
</dbReference>
<evidence type="ECO:0000256" key="8">
    <source>
        <dbReference type="ARBA" id="ARBA00023136"/>
    </source>
</evidence>
<feature type="domain" description="ABC transmembrane type-1" evidence="11">
    <location>
        <begin position="30"/>
        <end position="323"/>
    </location>
</feature>
<evidence type="ECO:0000256" key="9">
    <source>
        <dbReference type="SAM" id="Phobius"/>
    </source>
</evidence>
<dbReference type="Pfam" id="PF00005">
    <property type="entry name" value="ABC_tran"/>
    <property type="match status" value="1"/>
</dbReference>
<accession>A0A4U3KRZ4</accession>
<dbReference type="EMBL" id="SZQL01000025">
    <property type="protein sequence ID" value="TKK65031.1"/>
    <property type="molecule type" value="Genomic_DNA"/>
</dbReference>
<name>A0A4U3KRZ4_9BACT</name>
<organism evidence="12 13">
    <name type="scientific">Ilyomonas limi</name>
    <dbReference type="NCBI Taxonomy" id="2575867"/>
    <lineage>
        <taxon>Bacteria</taxon>
        <taxon>Pseudomonadati</taxon>
        <taxon>Bacteroidota</taxon>
        <taxon>Chitinophagia</taxon>
        <taxon>Chitinophagales</taxon>
        <taxon>Chitinophagaceae</taxon>
        <taxon>Ilyomonas</taxon>
    </lineage>
</organism>
<dbReference type="PROSITE" id="PS50929">
    <property type="entry name" value="ABC_TM1F"/>
    <property type="match status" value="1"/>
</dbReference>
<dbReference type="RefSeq" id="WP_137263830.1">
    <property type="nucleotide sequence ID" value="NZ_SZQL01000025.1"/>
</dbReference>
<reference evidence="12 13" key="1">
    <citation type="submission" date="2019-05" db="EMBL/GenBank/DDBJ databases">
        <title>Panacibacter sp. strain 17mud1-8 Genome sequencing and assembly.</title>
        <authorList>
            <person name="Chhetri G."/>
        </authorList>
    </citation>
    <scope>NUCLEOTIDE SEQUENCE [LARGE SCALE GENOMIC DNA]</scope>
    <source>
        <strain evidence="12 13">17mud1-8</strain>
    </source>
</reference>
<dbReference type="InterPro" id="IPR011527">
    <property type="entry name" value="ABC1_TM_dom"/>
</dbReference>